<keyword evidence="4" id="KW-0808">Transferase</keyword>
<feature type="compositionally biased region" description="Low complexity" evidence="6">
    <location>
        <begin position="255"/>
        <end position="269"/>
    </location>
</feature>
<sequence>MKYPGKGNPRGNGKHSPIAIDFREGILLKALHTLRSRIRFRIYEKLVTAFLLTLIPILTISFLVTLSSEATIREDISVSLRSKVHSYLSTFETEMTRIIRMKERYMVDEDVQNLIMFHEIMPFDEQRTAMLSIQEKLRQFRDSSLFVQGIKLMVPELGRDIQDERIDHNFPQDEIDALREMRTTRQIIMPVNGTLILGDSYPNNAMSMQTPEAWLEVILSTADIETSLRQFSEFRDGQAVLFDQAGKWTLGMPPKQKQNQKQNTNTDTTAASSMGVPADALQAATKDGIGRFELGGTKYYFARETSELLHVTLLMYVPEKTVLGPLDWYKQLLWILAATSLLVILVFSLWIYRLIHRPIQRLTMAFRQLEKGEFQQSLALQYRYKDQFSDLYQQFNYMSSRLKQLIQDVYEQELSLKRAELKQLQSQINPHFLYNIFFLLNRILQFDDVDTAKALTRNLGTYFRYITRSSSDEVELQQEMDHVRSYAAIQSIRFGSKLQIELEELPAEAKTLRVPRLILQPIVENAFEYGLEDHQDQGQLRISCTMSADMLIIQVEDNGESLSDEVLKDISARLKIKDAAVETTGMLNVHHRLQLSLGASAGLLLSRSELGGMAVRIQIPATGNGLEQGGSGNVPSDDRRQ</sequence>
<dbReference type="GO" id="GO:0005886">
    <property type="term" value="C:plasma membrane"/>
    <property type="evidence" value="ECO:0007669"/>
    <property type="project" value="UniProtKB-SubCell"/>
</dbReference>
<accession>A0A3S9A3K5</accession>
<keyword evidence="7" id="KW-1133">Transmembrane helix</keyword>
<dbReference type="PANTHER" id="PTHR34220">
    <property type="entry name" value="SENSOR HISTIDINE KINASE YPDA"/>
    <property type="match status" value="1"/>
</dbReference>
<evidence type="ECO:0000259" key="8">
    <source>
        <dbReference type="PROSITE" id="PS50885"/>
    </source>
</evidence>
<keyword evidence="9" id="KW-0418">Kinase</keyword>
<dbReference type="AlphaFoldDB" id="A0A3S9A3K5"/>
<keyword evidence="5 7" id="KW-0472">Membrane</keyword>
<keyword evidence="2" id="KW-1003">Cell membrane</keyword>
<evidence type="ECO:0000313" key="10">
    <source>
        <dbReference type="Proteomes" id="UP000272528"/>
    </source>
</evidence>
<evidence type="ECO:0000256" key="5">
    <source>
        <dbReference type="ARBA" id="ARBA00023136"/>
    </source>
</evidence>
<feature type="transmembrane region" description="Helical" evidence="7">
    <location>
        <begin position="46"/>
        <end position="66"/>
    </location>
</feature>
<keyword evidence="10" id="KW-1185">Reference proteome</keyword>
<dbReference type="InterPro" id="IPR050640">
    <property type="entry name" value="Bact_2-comp_sensor_kinase"/>
</dbReference>
<evidence type="ECO:0000256" key="1">
    <source>
        <dbReference type="ARBA" id="ARBA00004651"/>
    </source>
</evidence>
<proteinExistence type="predicted"/>
<evidence type="ECO:0000256" key="4">
    <source>
        <dbReference type="ARBA" id="ARBA00022679"/>
    </source>
</evidence>
<dbReference type="SUPFAM" id="SSF158472">
    <property type="entry name" value="HAMP domain-like"/>
    <property type="match status" value="1"/>
</dbReference>
<dbReference type="KEGG" id="palb:EJC50_12105"/>
<dbReference type="PANTHER" id="PTHR34220:SF7">
    <property type="entry name" value="SENSOR HISTIDINE KINASE YPDA"/>
    <property type="match status" value="1"/>
</dbReference>
<reference evidence="10" key="1">
    <citation type="submission" date="2018-12" db="EMBL/GenBank/DDBJ databases">
        <title>Genome sequence of Peanibacillus sp.</title>
        <authorList>
            <person name="Subramani G."/>
            <person name="Srinivasan S."/>
            <person name="Kim M.K."/>
        </authorList>
    </citation>
    <scope>NUCLEOTIDE SEQUENCE [LARGE SCALE GENOMIC DNA]</scope>
    <source>
        <strain evidence="10">18JY67-1</strain>
    </source>
</reference>
<name>A0A3S9A3K5_9BACL</name>
<dbReference type="InterPro" id="IPR010559">
    <property type="entry name" value="Sig_transdc_His_kin_internal"/>
</dbReference>
<evidence type="ECO:0000256" key="6">
    <source>
        <dbReference type="SAM" id="MobiDB-lite"/>
    </source>
</evidence>
<dbReference type="GO" id="GO:0000155">
    <property type="term" value="F:phosphorelay sensor kinase activity"/>
    <property type="evidence" value="ECO:0007669"/>
    <property type="project" value="InterPro"/>
</dbReference>
<dbReference type="Gene3D" id="6.10.340.10">
    <property type="match status" value="1"/>
</dbReference>
<feature type="transmembrane region" description="Helical" evidence="7">
    <location>
        <begin position="332"/>
        <end position="352"/>
    </location>
</feature>
<dbReference type="Pfam" id="PF00672">
    <property type="entry name" value="HAMP"/>
    <property type="match status" value="1"/>
</dbReference>
<dbReference type="EMBL" id="CP034437">
    <property type="protein sequence ID" value="AZN40304.1"/>
    <property type="molecule type" value="Genomic_DNA"/>
</dbReference>
<evidence type="ECO:0000256" key="7">
    <source>
        <dbReference type="SAM" id="Phobius"/>
    </source>
</evidence>
<keyword evidence="3" id="KW-0597">Phosphoprotein</keyword>
<feature type="region of interest" description="Disordered" evidence="6">
    <location>
        <begin position="251"/>
        <end position="272"/>
    </location>
</feature>
<dbReference type="PROSITE" id="PS50885">
    <property type="entry name" value="HAMP"/>
    <property type="match status" value="1"/>
</dbReference>
<dbReference type="InterPro" id="IPR036890">
    <property type="entry name" value="HATPase_C_sf"/>
</dbReference>
<dbReference type="CDD" id="cd06225">
    <property type="entry name" value="HAMP"/>
    <property type="match status" value="1"/>
</dbReference>
<dbReference type="Pfam" id="PF06580">
    <property type="entry name" value="His_kinase"/>
    <property type="match status" value="1"/>
</dbReference>
<dbReference type="Proteomes" id="UP000272528">
    <property type="component" value="Chromosome"/>
</dbReference>
<feature type="domain" description="HAMP" evidence="8">
    <location>
        <begin position="353"/>
        <end position="407"/>
    </location>
</feature>
<dbReference type="InterPro" id="IPR003660">
    <property type="entry name" value="HAMP_dom"/>
</dbReference>
<protein>
    <submittedName>
        <fullName evidence="9">Sensor histidine kinase</fullName>
    </submittedName>
</protein>
<dbReference type="SMART" id="SM00304">
    <property type="entry name" value="HAMP"/>
    <property type="match status" value="1"/>
</dbReference>
<gene>
    <name evidence="9" type="ORF">EJC50_12105</name>
</gene>
<evidence type="ECO:0000256" key="3">
    <source>
        <dbReference type="ARBA" id="ARBA00022553"/>
    </source>
</evidence>
<dbReference type="SUPFAM" id="SSF55874">
    <property type="entry name" value="ATPase domain of HSP90 chaperone/DNA topoisomerase II/histidine kinase"/>
    <property type="match status" value="1"/>
</dbReference>
<evidence type="ECO:0000313" key="9">
    <source>
        <dbReference type="EMBL" id="AZN40304.1"/>
    </source>
</evidence>
<dbReference type="OrthoDB" id="2490356at2"/>
<feature type="region of interest" description="Disordered" evidence="6">
    <location>
        <begin position="622"/>
        <end position="641"/>
    </location>
</feature>
<organism evidence="9 10">
    <name type="scientific">Paenibacillus albus</name>
    <dbReference type="NCBI Taxonomy" id="2495582"/>
    <lineage>
        <taxon>Bacteria</taxon>
        <taxon>Bacillati</taxon>
        <taxon>Bacillota</taxon>
        <taxon>Bacilli</taxon>
        <taxon>Bacillales</taxon>
        <taxon>Paenibacillaceae</taxon>
        <taxon>Paenibacillus</taxon>
    </lineage>
</organism>
<keyword evidence="7" id="KW-0812">Transmembrane</keyword>
<evidence type="ECO:0000256" key="2">
    <source>
        <dbReference type="ARBA" id="ARBA00022475"/>
    </source>
</evidence>
<dbReference type="Gene3D" id="3.30.565.10">
    <property type="entry name" value="Histidine kinase-like ATPase, C-terminal domain"/>
    <property type="match status" value="1"/>
</dbReference>
<comment type="subcellular location">
    <subcellularLocation>
        <location evidence="1">Cell membrane</location>
        <topology evidence="1">Multi-pass membrane protein</topology>
    </subcellularLocation>
</comment>